<sequence>MHLPLRRVLACAATAALAAGGLALTTSPEATAAPAQQLADDFNGDGYRDVVLNLPFHSTSTRHLSGAAMVLYGSASGLSSTHRKLITQNTAGVPGTAESVDWFGHASTTGDFDGDGYADLAVSAPREGYVSGDTTWTDAGQVTLIWGGPDGLTHHGGTTVKLGTPTADRQLVGIDLASGDFNGDGKRDLVVGNGRGGEAGTLLLGPFTRTGSAASRKPLGVATGTPYYAETMLATGDLTGDGVTDLLVSWDTGTLDTTQGIHVLRGGSGGLTDIGVLKDAGGSQINHRESERLAIGDLDRDGRDDVVVPQPFALDHKGEFLVVYGGTNGQDPARKPVHFSQDTPGVPDSNSDVGSDHFGKQVAVGDVNADGYLDVIATSPGENHSNLSDPGKVTVLRGGPGGLTGSGATAFTQNTPGVPGESIRYGGFGSSAKATDVNGDGRADALIGVFTVHPGGADGYTGGLWAFPGSATGTTATGSKAFPPTSLGFADTSMFEVGKSFNR</sequence>
<dbReference type="PANTHER" id="PTHR23221:SF7">
    <property type="entry name" value="PHOSPHATIDYLINOSITOL-GLYCAN-SPECIFIC PHOSPHOLIPASE D"/>
    <property type="match status" value="1"/>
</dbReference>
<evidence type="ECO:0000256" key="4">
    <source>
        <dbReference type="ARBA" id="ARBA00023180"/>
    </source>
</evidence>
<gene>
    <name evidence="6" type="ORF">AB5J53_14815</name>
</gene>
<evidence type="ECO:0000256" key="1">
    <source>
        <dbReference type="ARBA" id="ARBA00022729"/>
    </source>
</evidence>
<name>A0AB39R9R3_9ACTN</name>
<reference evidence="6" key="1">
    <citation type="submission" date="2024-07" db="EMBL/GenBank/DDBJ databases">
        <authorList>
            <person name="Yu S.T."/>
        </authorList>
    </citation>
    <scope>NUCLEOTIDE SEQUENCE</scope>
    <source>
        <strain evidence="6">R41</strain>
    </source>
</reference>
<keyword evidence="1 5" id="KW-0732">Signal</keyword>
<dbReference type="AlphaFoldDB" id="A0AB39R9R3"/>
<feature type="signal peptide" evidence="5">
    <location>
        <begin position="1"/>
        <end position="32"/>
    </location>
</feature>
<dbReference type="PANTHER" id="PTHR23221">
    <property type="entry name" value="GLYCOSYLPHOSPHATIDYLINOSITOL PHOSPHOLIPASE D"/>
    <property type="match status" value="1"/>
</dbReference>
<dbReference type="SUPFAM" id="SSF69318">
    <property type="entry name" value="Integrin alpha N-terminal domain"/>
    <property type="match status" value="1"/>
</dbReference>
<evidence type="ECO:0000256" key="3">
    <source>
        <dbReference type="ARBA" id="ARBA00022801"/>
    </source>
</evidence>
<feature type="chain" id="PRO_5044314885" evidence="5">
    <location>
        <begin position="33"/>
        <end position="503"/>
    </location>
</feature>
<dbReference type="Pfam" id="PF01839">
    <property type="entry name" value="FG-GAP"/>
    <property type="match status" value="2"/>
</dbReference>
<evidence type="ECO:0000256" key="2">
    <source>
        <dbReference type="ARBA" id="ARBA00022737"/>
    </source>
</evidence>
<accession>A0AB39R9R3</accession>
<dbReference type="EMBL" id="CP163443">
    <property type="protein sequence ID" value="XDQ52842.1"/>
    <property type="molecule type" value="Genomic_DNA"/>
</dbReference>
<dbReference type="InterPro" id="IPR006311">
    <property type="entry name" value="TAT_signal"/>
</dbReference>
<dbReference type="InterPro" id="IPR028994">
    <property type="entry name" value="Integrin_alpha_N"/>
</dbReference>
<proteinExistence type="predicted"/>
<dbReference type="InterPro" id="IPR013519">
    <property type="entry name" value="Int_alpha_beta-p"/>
</dbReference>
<evidence type="ECO:0000313" key="6">
    <source>
        <dbReference type="EMBL" id="XDQ52842.1"/>
    </source>
</evidence>
<protein>
    <submittedName>
        <fullName evidence="6">FG-GAP-like repeat-containing protein</fullName>
    </submittedName>
</protein>
<dbReference type="GO" id="GO:0016787">
    <property type="term" value="F:hydrolase activity"/>
    <property type="evidence" value="ECO:0007669"/>
    <property type="project" value="UniProtKB-KW"/>
</dbReference>
<dbReference type="Pfam" id="PF13517">
    <property type="entry name" value="FG-GAP_3"/>
    <property type="match status" value="1"/>
</dbReference>
<evidence type="ECO:0000256" key="5">
    <source>
        <dbReference type="SAM" id="SignalP"/>
    </source>
</evidence>
<dbReference type="InterPro" id="IPR013517">
    <property type="entry name" value="FG-GAP"/>
</dbReference>
<organism evidence="6">
    <name type="scientific">Streptomyces sp. R41</name>
    <dbReference type="NCBI Taxonomy" id="3238632"/>
    <lineage>
        <taxon>Bacteria</taxon>
        <taxon>Bacillati</taxon>
        <taxon>Actinomycetota</taxon>
        <taxon>Actinomycetes</taxon>
        <taxon>Kitasatosporales</taxon>
        <taxon>Streptomycetaceae</taxon>
        <taxon>Streptomyces</taxon>
    </lineage>
</organism>
<keyword evidence="3" id="KW-0378">Hydrolase</keyword>
<keyword evidence="2" id="KW-0677">Repeat</keyword>
<dbReference type="SMART" id="SM00191">
    <property type="entry name" value="Int_alpha"/>
    <property type="match status" value="6"/>
</dbReference>
<keyword evidence="4" id="KW-0325">Glycoprotein</keyword>
<dbReference type="PROSITE" id="PS51318">
    <property type="entry name" value="TAT"/>
    <property type="match status" value="1"/>
</dbReference>
<dbReference type="PROSITE" id="PS51470">
    <property type="entry name" value="FG_GAP"/>
    <property type="match status" value="2"/>
</dbReference>
<dbReference type="Gene3D" id="2.130.10.130">
    <property type="entry name" value="Integrin alpha, N-terminal"/>
    <property type="match status" value="3"/>
</dbReference>
<dbReference type="RefSeq" id="WP_369246108.1">
    <property type="nucleotide sequence ID" value="NZ_CP163443.1"/>
</dbReference>